<evidence type="ECO:0000256" key="1">
    <source>
        <dbReference type="SAM" id="MobiDB-lite"/>
    </source>
</evidence>
<evidence type="ECO:0000313" key="4">
    <source>
        <dbReference type="EMBL" id="CAH0521789.1"/>
    </source>
</evidence>
<dbReference type="InterPro" id="IPR036236">
    <property type="entry name" value="Znf_C2H2_sf"/>
</dbReference>
<dbReference type="InterPro" id="IPR000467">
    <property type="entry name" value="G_patch_dom"/>
</dbReference>
<dbReference type="EMBL" id="CAKLCB010000384">
    <property type="protein sequence ID" value="CAH0521789.1"/>
    <property type="molecule type" value="Genomic_DNA"/>
</dbReference>
<evidence type="ECO:0000313" key="6">
    <source>
        <dbReference type="Proteomes" id="UP001160483"/>
    </source>
</evidence>
<dbReference type="SMART" id="SM00443">
    <property type="entry name" value="G_patch"/>
    <property type="match status" value="1"/>
</dbReference>
<dbReference type="SUPFAM" id="SSF57667">
    <property type="entry name" value="beta-beta-alpha zinc fingers"/>
    <property type="match status" value="1"/>
</dbReference>
<dbReference type="Pfam" id="PF01585">
    <property type="entry name" value="G-patch"/>
    <property type="match status" value="1"/>
</dbReference>
<dbReference type="PANTHER" id="PTHR47251:SF1">
    <property type="entry name" value="FINGER DOMAIN PROTEIN, PUTATIVE (AFU_ORTHOLOGUE AFUA_3G04180)-RELATED"/>
    <property type="match status" value="1"/>
</dbReference>
<reference evidence="3 5" key="1">
    <citation type="submission" date="2021-11" db="EMBL/GenBank/DDBJ databases">
        <authorList>
            <person name="Islam A."/>
            <person name="Islam S."/>
            <person name="Flora M.S."/>
            <person name="Rahman M."/>
            <person name="Ziaur R.M."/>
            <person name="Epstein J.H."/>
            <person name="Hassan M."/>
            <person name="Klassen M."/>
            <person name="Woodard K."/>
            <person name="Webb A."/>
            <person name="Webby R.J."/>
            <person name="El Zowalaty M.E."/>
        </authorList>
    </citation>
    <scope>NUCLEOTIDE SEQUENCE</scope>
    <source>
        <strain evidence="4">Pbs1</strain>
        <strain evidence="3">Pbs3</strain>
    </source>
</reference>
<dbReference type="PROSITE" id="PS50174">
    <property type="entry name" value="G_PATCH"/>
    <property type="match status" value="1"/>
</dbReference>
<evidence type="ECO:0000259" key="2">
    <source>
        <dbReference type="PROSITE" id="PS50174"/>
    </source>
</evidence>
<feature type="compositionally biased region" description="Basic and acidic residues" evidence="1">
    <location>
        <begin position="139"/>
        <end position="172"/>
    </location>
</feature>
<comment type="caution">
    <text evidence="3">The sequence shown here is derived from an EMBL/GenBank/DDBJ whole genome shotgun (WGS) entry which is preliminary data.</text>
</comment>
<dbReference type="Proteomes" id="UP001160483">
    <property type="component" value="Unassembled WGS sequence"/>
</dbReference>
<dbReference type="PANTHER" id="PTHR47251">
    <property type="entry name" value="FINGER DOMAIN PROTEIN, PUTATIVE (AFU_ORTHOLOGUE AFUA_3G04180)-RELATED"/>
    <property type="match status" value="1"/>
</dbReference>
<dbReference type="InterPro" id="IPR013087">
    <property type="entry name" value="Znf_C2H2_type"/>
</dbReference>
<keyword evidence="5" id="KW-1185">Reference proteome</keyword>
<feature type="region of interest" description="Disordered" evidence="1">
    <location>
        <begin position="139"/>
        <end position="173"/>
    </location>
</feature>
<organism evidence="3 6">
    <name type="scientific">Peronospora belbahrii</name>
    <dbReference type="NCBI Taxonomy" id="622444"/>
    <lineage>
        <taxon>Eukaryota</taxon>
        <taxon>Sar</taxon>
        <taxon>Stramenopiles</taxon>
        <taxon>Oomycota</taxon>
        <taxon>Peronosporomycetes</taxon>
        <taxon>Peronosporales</taxon>
        <taxon>Peronosporaceae</taxon>
        <taxon>Peronospora</taxon>
    </lineage>
</organism>
<protein>
    <recommendedName>
        <fullName evidence="2">G-patch domain-containing protein</fullName>
    </recommendedName>
</protein>
<gene>
    <name evidence="4" type="ORF">PBS001_LOCUS8230</name>
    <name evidence="3" type="ORF">PBS003_LOCUS378</name>
</gene>
<evidence type="ECO:0000313" key="5">
    <source>
        <dbReference type="Proteomes" id="UP001158986"/>
    </source>
</evidence>
<dbReference type="PROSITE" id="PS00028">
    <property type="entry name" value="ZINC_FINGER_C2H2_1"/>
    <property type="match status" value="1"/>
</dbReference>
<proteinExistence type="predicted"/>
<name>A0AAU9KLS7_9STRA</name>
<sequence length="249" mass="28447">MQGNETKPYILSGTEHALDASNRGYRLLQQMGWRTGSGLGKHEQGIIEPVKMKENLIFLGLGKAEEYDKVTHLATRERRKLDTEMHETAEEIALREAKGAMKEQLREKVKSMQAAFYCSNCRKQYKSVTEMENHLSSYDHHHTKRLKDLQHQKRRVGSEEEQSMKREKEQAKEQLILQQRMTAQKQAEQVKSMDTRVPLDGVKRNFENSMTETEGGFGFGGIKIGRKKTGKKVLSGCNATLGFSNPFAQ</sequence>
<accession>A0AAU9KLS7</accession>
<feature type="domain" description="G-patch" evidence="2">
    <location>
        <begin position="20"/>
        <end position="66"/>
    </location>
</feature>
<dbReference type="AlphaFoldDB" id="A0AAU9KLS7"/>
<dbReference type="GO" id="GO:0003676">
    <property type="term" value="F:nucleic acid binding"/>
    <property type="evidence" value="ECO:0007669"/>
    <property type="project" value="InterPro"/>
</dbReference>
<dbReference type="Proteomes" id="UP001158986">
    <property type="component" value="Unassembled WGS sequence"/>
</dbReference>
<evidence type="ECO:0000313" key="3">
    <source>
        <dbReference type="EMBL" id="CAH0473490.1"/>
    </source>
</evidence>
<dbReference type="EMBL" id="CAKKTJ010000085">
    <property type="protein sequence ID" value="CAH0473490.1"/>
    <property type="molecule type" value="Genomic_DNA"/>
</dbReference>